<dbReference type="Pfam" id="PF00326">
    <property type="entry name" value="Peptidase_S9"/>
    <property type="match status" value="1"/>
</dbReference>
<keyword evidence="3" id="KW-1185">Reference proteome</keyword>
<dbReference type="AlphaFoldDB" id="A0A518H450"/>
<reference evidence="2 3" key="1">
    <citation type="submission" date="2019-02" db="EMBL/GenBank/DDBJ databases">
        <title>Deep-cultivation of Planctomycetes and their phenomic and genomic characterization uncovers novel biology.</title>
        <authorList>
            <person name="Wiegand S."/>
            <person name="Jogler M."/>
            <person name="Boedeker C."/>
            <person name="Pinto D."/>
            <person name="Vollmers J."/>
            <person name="Rivas-Marin E."/>
            <person name="Kohn T."/>
            <person name="Peeters S.H."/>
            <person name="Heuer A."/>
            <person name="Rast P."/>
            <person name="Oberbeckmann S."/>
            <person name="Bunk B."/>
            <person name="Jeske O."/>
            <person name="Meyerdierks A."/>
            <person name="Storesund J.E."/>
            <person name="Kallscheuer N."/>
            <person name="Luecker S."/>
            <person name="Lage O.M."/>
            <person name="Pohl T."/>
            <person name="Merkel B.J."/>
            <person name="Hornburger P."/>
            <person name="Mueller R.-W."/>
            <person name="Bruemmer F."/>
            <person name="Labrenz M."/>
            <person name="Spormann A.M."/>
            <person name="Op den Camp H."/>
            <person name="Overmann J."/>
            <person name="Amann R."/>
            <person name="Jetten M.S.M."/>
            <person name="Mascher T."/>
            <person name="Medema M.H."/>
            <person name="Devos D.P."/>
            <person name="Kaster A.-K."/>
            <person name="Ovreas L."/>
            <person name="Rohde M."/>
            <person name="Galperin M.Y."/>
            <person name="Jogler C."/>
        </authorList>
    </citation>
    <scope>NUCLEOTIDE SEQUENCE [LARGE SCALE GENOMIC DNA]</scope>
    <source>
        <strain evidence="2 3">ElP</strain>
    </source>
</reference>
<dbReference type="EMBL" id="CP036426">
    <property type="protein sequence ID" value="QDV35612.1"/>
    <property type="molecule type" value="Genomic_DNA"/>
</dbReference>
<dbReference type="Gene3D" id="3.40.50.1820">
    <property type="entry name" value="alpha/beta hydrolase"/>
    <property type="match status" value="1"/>
</dbReference>
<proteinExistence type="predicted"/>
<accession>A0A518H450</accession>
<dbReference type="Proteomes" id="UP000317835">
    <property type="component" value="Chromosome"/>
</dbReference>
<name>A0A518H450_9BACT</name>
<dbReference type="SUPFAM" id="SSF53474">
    <property type="entry name" value="alpha/beta-Hydrolases"/>
    <property type="match status" value="1"/>
</dbReference>
<keyword evidence="2" id="KW-0378">Hydrolase</keyword>
<gene>
    <name evidence="2" type="ORF">ElP_35160</name>
</gene>
<dbReference type="GO" id="GO:0006508">
    <property type="term" value="P:proteolysis"/>
    <property type="evidence" value="ECO:0007669"/>
    <property type="project" value="InterPro"/>
</dbReference>
<evidence type="ECO:0000313" key="3">
    <source>
        <dbReference type="Proteomes" id="UP000317835"/>
    </source>
</evidence>
<protein>
    <submittedName>
        <fullName evidence="2">Alpha/beta hydrolase family protein</fullName>
    </submittedName>
</protein>
<dbReference type="OrthoDB" id="234896at2"/>
<evidence type="ECO:0000259" key="1">
    <source>
        <dbReference type="Pfam" id="PF00326"/>
    </source>
</evidence>
<dbReference type="InterPro" id="IPR029058">
    <property type="entry name" value="AB_hydrolase_fold"/>
</dbReference>
<evidence type="ECO:0000313" key="2">
    <source>
        <dbReference type="EMBL" id="QDV35612.1"/>
    </source>
</evidence>
<dbReference type="GO" id="GO:0008236">
    <property type="term" value="F:serine-type peptidase activity"/>
    <property type="evidence" value="ECO:0007669"/>
    <property type="project" value="InterPro"/>
</dbReference>
<organism evidence="2 3">
    <name type="scientific">Tautonia plasticadhaerens</name>
    <dbReference type="NCBI Taxonomy" id="2527974"/>
    <lineage>
        <taxon>Bacteria</taxon>
        <taxon>Pseudomonadati</taxon>
        <taxon>Planctomycetota</taxon>
        <taxon>Planctomycetia</taxon>
        <taxon>Isosphaerales</taxon>
        <taxon>Isosphaeraceae</taxon>
        <taxon>Tautonia</taxon>
    </lineage>
</organism>
<dbReference type="InterPro" id="IPR001375">
    <property type="entry name" value="Peptidase_S9_cat"/>
</dbReference>
<dbReference type="RefSeq" id="WP_145271320.1">
    <property type="nucleotide sequence ID" value="NZ_CP036426.1"/>
</dbReference>
<feature type="domain" description="Peptidase S9 prolyl oligopeptidase catalytic" evidence="1">
    <location>
        <begin position="52"/>
        <end position="168"/>
    </location>
</feature>
<dbReference type="KEGG" id="tpla:ElP_35160"/>
<sequence length="191" mass="20614">MFQKFLDAGIAVAGIDVGESFGSPEGRATYTAFYEELVRGRGLSPRPCLLARSRGGLMLYNWAVEHPESVACIAGIYPVCDLRSYPGVERASTAYGLTPDGLAEALARHNPVDRVEPLAKAGVPVFHLHGDADAVVPLESNSGELARRYRRFGGEMTLLVVEGGGHTMWPGWFRSRELVEFVIAHAGGGRS</sequence>